<comment type="caution">
    <text evidence="2">The sequence shown here is derived from an EMBL/GenBank/DDBJ whole genome shotgun (WGS) entry which is preliminary data.</text>
</comment>
<feature type="region of interest" description="Disordered" evidence="1">
    <location>
        <begin position="267"/>
        <end position="304"/>
    </location>
</feature>
<organism evidence="2 3">
    <name type="scientific">Niveomyces insectorum RCEF 264</name>
    <dbReference type="NCBI Taxonomy" id="1081102"/>
    <lineage>
        <taxon>Eukaryota</taxon>
        <taxon>Fungi</taxon>
        <taxon>Dikarya</taxon>
        <taxon>Ascomycota</taxon>
        <taxon>Pezizomycotina</taxon>
        <taxon>Sordariomycetes</taxon>
        <taxon>Hypocreomycetidae</taxon>
        <taxon>Hypocreales</taxon>
        <taxon>Cordycipitaceae</taxon>
        <taxon>Niveomyces</taxon>
    </lineage>
</organism>
<proteinExistence type="predicted"/>
<dbReference type="AlphaFoldDB" id="A0A167Z752"/>
<gene>
    <name evidence="2" type="ORF">SPI_01754</name>
</gene>
<feature type="region of interest" description="Disordered" evidence="1">
    <location>
        <begin position="1"/>
        <end position="177"/>
    </location>
</feature>
<feature type="compositionally biased region" description="Gly residues" evidence="1">
    <location>
        <begin position="147"/>
        <end position="158"/>
    </location>
</feature>
<feature type="compositionally biased region" description="Polar residues" evidence="1">
    <location>
        <begin position="1"/>
        <end position="14"/>
    </location>
</feature>
<feature type="compositionally biased region" description="Low complexity" evidence="1">
    <location>
        <begin position="159"/>
        <end position="170"/>
    </location>
</feature>
<feature type="compositionally biased region" description="Low complexity" evidence="1">
    <location>
        <begin position="60"/>
        <end position="84"/>
    </location>
</feature>
<evidence type="ECO:0000256" key="1">
    <source>
        <dbReference type="SAM" id="MobiDB-lite"/>
    </source>
</evidence>
<feature type="compositionally biased region" description="Low complexity" evidence="1">
    <location>
        <begin position="128"/>
        <end position="146"/>
    </location>
</feature>
<name>A0A167Z752_9HYPO</name>
<evidence type="ECO:0000313" key="2">
    <source>
        <dbReference type="EMBL" id="OAA67178.1"/>
    </source>
</evidence>
<dbReference type="Proteomes" id="UP000076874">
    <property type="component" value="Unassembled WGS sequence"/>
</dbReference>
<feature type="compositionally biased region" description="Basic and acidic residues" evidence="1">
    <location>
        <begin position="107"/>
        <end position="117"/>
    </location>
</feature>
<sequence>MSTVPGTASEVATSNEHHPTSAGLPPDMPPSPVTLAAGHGGPGVGGNSINAGTNTNSNISNPAHHTASSSNSSSSTSSARRPSAYTHSHTRLPTHPPATNHGSFTAEMRDRQARGKDPYAVPGARAGPTSPLSPSAAVAASAALTSGSGGGSGSGSGSGSTAASGPTSSGQVWHQMYQQQPSRRIQNAFAASSPPLEDFETVSRRRHAALVLDSPELLMMYAQSMNDSIPATRLRFTRIMCGYDGDTPASATTASASVGVAAMAATAAAHGTRGGKSGGGGGGSKRQSGGSSTASKRKVSSLAS</sequence>
<dbReference type="EMBL" id="AZHD01000002">
    <property type="protein sequence ID" value="OAA67178.1"/>
    <property type="molecule type" value="Genomic_DNA"/>
</dbReference>
<evidence type="ECO:0000313" key="3">
    <source>
        <dbReference type="Proteomes" id="UP000076874"/>
    </source>
</evidence>
<feature type="compositionally biased region" description="Basic residues" evidence="1">
    <location>
        <begin position="295"/>
        <end position="304"/>
    </location>
</feature>
<keyword evidence="3" id="KW-1185">Reference proteome</keyword>
<accession>A0A167Z752</accession>
<feature type="compositionally biased region" description="Gly residues" evidence="1">
    <location>
        <begin position="272"/>
        <end position="284"/>
    </location>
</feature>
<reference evidence="2 3" key="1">
    <citation type="journal article" date="2016" name="Genome Biol. Evol.">
        <title>Divergent and convergent evolution of fungal pathogenicity.</title>
        <authorList>
            <person name="Shang Y."/>
            <person name="Xiao G."/>
            <person name="Zheng P."/>
            <person name="Cen K."/>
            <person name="Zhan S."/>
            <person name="Wang C."/>
        </authorList>
    </citation>
    <scope>NUCLEOTIDE SEQUENCE [LARGE SCALE GENOMIC DNA]</scope>
    <source>
        <strain evidence="2 3">RCEF 264</strain>
    </source>
</reference>
<dbReference type="OrthoDB" id="5372011at2759"/>
<protein>
    <submittedName>
        <fullName evidence="2">Uncharacterized protein</fullName>
    </submittedName>
</protein>